<protein>
    <submittedName>
        <fullName evidence="1">Uncharacterized protein</fullName>
    </submittedName>
</protein>
<dbReference type="OrthoDB" id="2332032at2759"/>
<name>A0A915ZJ28_9GLOM</name>
<gene>
    <name evidence="1" type="ORF">CHRIB12_LOCUS15382</name>
</gene>
<dbReference type="AlphaFoldDB" id="A0A915ZJ28"/>
<evidence type="ECO:0000313" key="1">
    <source>
        <dbReference type="EMBL" id="CAB5376629.1"/>
    </source>
</evidence>
<evidence type="ECO:0000313" key="2">
    <source>
        <dbReference type="Proteomes" id="UP000684084"/>
    </source>
</evidence>
<reference evidence="1" key="1">
    <citation type="submission" date="2020-05" db="EMBL/GenBank/DDBJ databases">
        <authorList>
            <person name="Rincon C."/>
            <person name="Sanders R I."/>
            <person name="Robbins C."/>
            <person name="Chaturvedi A."/>
        </authorList>
    </citation>
    <scope>NUCLEOTIDE SEQUENCE</scope>
    <source>
        <strain evidence="1">CHB12</strain>
    </source>
</reference>
<dbReference type="EMBL" id="CAGKOT010000036">
    <property type="protein sequence ID" value="CAB5376629.1"/>
    <property type="molecule type" value="Genomic_DNA"/>
</dbReference>
<accession>A0A915ZJ28</accession>
<sequence>MIGDTKDPEYLSLAQLFKLISQQVDERVYENNSSSKLYDFEGLPEPKNATEEEQEVFHSKPTDFIVPHSLNDIHKSSIAT</sequence>
<comment type="caution">
    <text evidence="1">The sequence shown here is derived from an EMBL/GenBank/DDBJ whole genome shotgun (WGS) entry which is preliminary data.</text>
</comment>
<proteinExistence type="predicted"/>
<organism evidence="1 2">
    <name type="scientific">Rhizophagus irregularis</name>
    <dbReference type="NCBI Taxonomy" id="588596"/>
    <lineage>
        <taxon>Eukaryota</taxon>
        <taxon>Fungi</taxon>
        <taxon>Fungi incertae sedis</taxon>
        <taxon>Mucoromycota</taxon>
        <taxon>Glomeromycotina</taxon>
        <taxon>Glomeromycetes</taxon>
        <taxon>Glomerales</taxon>
        <taxon>Glomeraceae</taxon>
        <taxon>Rhizophagus</taxon>
    </lineage>
</organism>
<dbReference type="Proteomes" id="UP000684084">
    <property type="component" value="Unassembled WGS sequence"/>
</dbReference>